<keyword evidence="9" id="KW-1185">Reference proteome</keyword>
<evidence type="ECO:0000256" key="2">
    <source>
        <dbReference type="ARBA" id="ARBA00022475"/>
    </source>
</evidence>
<dbReference type="RefSeq" id="WP_142714093.1">
    <property type="nucleotide sequence ID" value="NZ_FXTH01000006.1"/>
</dbReference>
<feature type="transmembrane region" description="Helical" evidence="7">
    <location>
        <begin position="97"/>
        <end position="115"/>
    </location>
</feature>
<dbReference type="InterPro" id="IPR022781">
    <property type="entry name" value="Flagellar_biosynth_FliO"/>
</dbReference>
<keyword evidence="2" id="KW-1003">Cell membrane</keyword>
<organism evidence="8 9">
    <name type="scientific">Fodinibius sediminis</name>
    <dbReference type="NCBI Taxonomy" id="1214077"/>
    <lineage>
        <taxon>Bacteria</taxon>
        <taxon>Pseudomonadati</taxon>
        <taxon>Balneolota</taxon>
        <taxon>Balneolia</taxon>
        <taxon>Balneolales</taxon>
        <taxon>Balneolaceae</taxon>
        <taxon>Fodinibius</taxon>
    </lineage>
</organism>
<keyword evidence="8" id="KW-0969">Cilium</keyword>
<evidence type="ECO:0000256" key="1">
    <source>
        <dbReference type="ARBA" id="ARBA00004236"/>
    </source>
</evidence>
<keyword evidence="8" id="KW-0966">Cell projection</keyword>
<dbReference type="GO" id="GO:0016020">
    <property type="term" value="C:membrane"/>
    <property type="evidence" value="ECO:0007669"/>
    <property type="project" value="InterPro"/>
</dbReference>
<dbReference type="Proteomes" id="UP000317593">
    <property type="component" value="Unassembled WGS sequence"/>
</dbReference>
<keyword evidence="3 7" id="KW-0812">Transmembrane</keyword>
<comment type="subcellular location">
    <subcellularLocation>
        <location evidence="1">Cell membrane</location>
    </subcellularLocation>
</comment>
<dbReference type="AlphaFoldDB" id="A0A521CII5"/>
<evidence type="ECO:0000256" key="7">
    <source>
        <dbReference type="SAM" id="Phobius"/>
    </source>
</evidence>
<name>A0A521CII5_9BACT</name>
<evidence type="ECO:0000256" key="5">
    <source>
        <dbReference type="ARBA" id="ARBA00023136"/>
    </source>
</evidence>
<evidence type="ECO:0000256" key="4">
    <source>
        <dbReference type="ARBA" id="ARBA00022989"/>
    </source>
</evidence>
<accession>A0A521CII5</accession>
<gene>
    <name evidence="8" type="ORF">SAMN06265218_106100</name>
</gene>
<reference evidence="8 9" key="1">
    <citation type="submission" date="2017-05" db="EMBL/GenBank/DDBJ databases">
        <authorList>
            <person name="Varghese N."/>
            <person name="Submissions S."/>
        </authorList>
    </citation>
    <scope>NUCLEOTIDE SEQUENCE [LARGE SCALE GENOMIC DNA]</scope>
    <source>
        <strain evidence="8 9">DSM 21194</strain>
    </source>
</reference>
<dbReference type="GO" id="GO:0044781">
    <property type="term" value="P:bacterial-type flagellum organization"/>
    <property type="evidence" value="ECO:0007669"/>
    <property type="project" value="InterPro"/>
</dbReference>
<feature type="region of interest" description="Disordered" evidence="6">
    <location>
        <begin position="68"/>
        <end position="90"/>
    </location>
</feature>
<keyword evidence="4 7" id="KW-1133">Transmembrane helix</keyword>
<sequence>MIDWEAFKRQVQARPSRMLGYVLAIALCFLLLWVLVVIQTDSPGGQRVSDDASGRLDGLYMDSARVSPADSLRASPSDLQSQPTAESKSGDSLFLDSLPTFLLLLAAVTGLWIWIKVRDADPSSAASSSLFTEIATQELSNGQQLIVIRINSEYWVLSSGMNDLSLLHRFTEEQWDGPDHPAASPPANQALFARLLKKEQQKDPSSV</sequence>
<evidence type="ECO:0000313" key="9">
    <source>
        <dbReference type="Proteomes" id="UP000317593"/>
    </source>
</evidence>
<dbReference type="EMBL" id="FXTH01000006">
    <property type="protein sequence ID" value="SMO59234.1"/>
    <property type="molecule type" value="Genomic_DNA"/>
</dbReference>
<keyword evidence="8" id="KW-0282">Flagellum</keyword>
<evidence type="ECO:0000256" key="6">
    <source>
        <dbReference type="SAM" id="MobiDB-lite"/>
    </source>
</evidence>
<evidence type="ECO:0000256" key="3">
    <source>
        <dbReference type="ARBA" id="ARBA00022692"/>
    </source>
</evidence>
<dbReference type="Pfam" id="PF04347">
    <property type="entry name" value="FliO"/>
    <property type="match status" value="1"/>
</dbReference>
<feature type="transmembrane region" description="Helical" evidence="7">
    <location>
        <begin position="18"/>
        <end position="38"/>
    </location>
</feature>
<proteinExistence type="predicted"/>
<evidence type="ECO:0000313" key="8">
    <source>
        <dbReference type="EMBL" id="SMO59234.1"/>
    </source>
</evidence>
<feature type="compositionally biased region" description="Polar residues" evidence="6">
    <location>
        <begin position="77"/>
        <end position="87"/>
    </location>
</feature>
<keyword evidence="5 7" id="KW-0472">Membrane</keyword>
<dbReference type="OrthoDB" id="1524780at2"/>
<protein>
    <submittedName>
        <fullName evidence="8">Flagellar biogenesis protein FliO</fullName>
    </submittedName>
</protein>